<feature type="region of interest" description="Disordered" evidence="2">
    <location>
        <begin position="1"/>
        <end position="35"/>
    </location>
</feature>
<dbReference type="KEGG" id="dsc:ABOD76_08765"/>
<evidence type="ECO:0000313" key="4">
    <source>
        <dbReference type="EMBL" id="XBV86388.1"/>
    </source>
</evidence>
<dbReference type="Pfam" id="PF16884">
    <property type="entry name" value="ADH_N_2"/>
    <property type="match status" value="1"/>
</dbReference>
<accession>A0AAU7UDM6</accession>
<reference evidence="4" key="1">
    <citation type="submission" date="2024-06" db="EMBL/GenBank/DDBJ databases">
        <title>Draft Genome Sequence of Deinococcus sonorensis Type Strain KR-87, a Biofilm Producing Representative of the Genus Deinococcus.</title>
        <authorList>
            <person name="Boren L.S."/>
            <person name="Grosso R.A."/>
            <person name="Hugenberg-Cox A.N."/>
            <person name="Hill J.T.E."/>
            <person name="Albert C.M."/>
            <person name="Tuohy J.M."/>
        </authorList>
    </citation>
    <scope>NUCLEOTIDE SEQUENCE</scope>
    <source>
        <strain evidence="4">KR-87</strain>
    </source>
</reference>
<dbReference type="InterPro" id="IPR041694">
    <property type="entry name" value="ADH_N_2"/>
</dbReference>
<name>A0AAU7UDM6_9DEIO</name>
<feature type="compositionally biased region" description="Polar residues" evidence="2">
    <location>
        <begin position="1"/>
        <end position="10"/>
    </location>
</feature>
<dbReference type="GO" id="GO:0016628">
    <property type="term" value="F:oxidoreductase activity, acting on the CH-CH group of donors, NAD or NADP as acceptor"/>
    <property type="evidence" value="ECO:0007669"/>
    <property type="project" value="InterPro"/>
</dbReference>
<evidence type="ECO:0000256" key="2">
    <source>
        <dbReference type="SAM" id="MobiDB-lite"/>
    </source>
</evidence>
<evidence type="ECO:0000259" key="3">
    <source>
        <dbReference type="SMART" id="SM00829"/>
    </source>
</evidence>
<dbReference type="InterPro" id="IPR011032">
    <property type="entry name" value="GroES-like_sf"/>
</dbReference>
<protein>
    <submittedName>
        <fullName evidence="4">NADP-dependent oxidoreductase</fullName>
    </submittedName>
</protein>
<organism evidence="4">
    <name type="scientific">Deinococcus sonorensis KR-87</name>
    <dbReference type="NCBI Taxonomy" id="694439"/>
    <lineage>
        <taxon>Bacteria</taxon>
        <taxon>Thermotogati</taxon>
        <taxon>Deinococcota</taxon>
        <taxon>Deinococci</taxon>
        <taxon>Deinococcales</taxon>
        <taxon>Deinococcaceae</taxon>
        <taxon>Deinococcus</taxon>
    </lineage>
</organism>
<dbReference type="InterPro" id="IPR045010">
    <property type="entry name" value="MDR_fam"/>
</dbReference>
<dbReference type="InterPro" id="IPR013149">
    <property type="entry name" value="ADH-like_C"/>
</dbReference>
<dbReference type="Pfam" id="PF00107">
    <property type="entry name" value="ADH_zinc_N"/>
    <property type="match status" value="1"/>
</dbReference>
<dbReference type="InterPro" id="IPR036291">
    <property type="entry name" value="NAD(P)-bd_dom_sf"/>
</dbReference>
<dbReference type="PANTHER" id="PTHR43205:SF7">
    <property type="entry name" value="PROSTAGLANDIN REDUCTASE 1"/>
    <property type="match status" value="1"/>
</dbReference>
<dbReference type="Gene3D" id="3.90.180.10">
    <property type="entry name" value="Medium-chain alcohol dehydrogenases, catalytic domain"/>
    <property type="match status" value="1"/>
</dbReference>
<evidence type="ECO:0000256" key="1">
    <source>
        <dbReference type="ARBA" id="ARBA00023002"/>
    </source>
</evidence>
<dbReference type="SUPFAM" id="SSF51735">
    <property type="entry name" value="NAD(P)-binding Rossmann-fold domains"/>
    <property type="match status" value="1"/>
</dbReference>
<gene>
    <name evidence="4" type="ORF">ABOD76_08765</name>
</gene>
<dbReference type="EMBL" id="CP158299">
    <property type="protein sequence ID" value="XBV86388.1"/>
    <property type="molecule type" value="Genomic_DNA"/>
</dbReference>
<dbReference type="PANTHER" id="PTHR43205">
    <property type="entry name" value="PROSTAGLANDIN REDUCTASE"/>
    <property type="match status" value="1"/>
</dbReference>
<keyword evidence="1" id="KW-0560">Oxidoreductase</keyword>
<feature type="domain" description="Enoyl reductase (ER)" evidence="3">
    <location>
        <begin position="19"/>
        <end position="336"/>
    </location>
</feature>
<dbReference type="CDD" id="cd05288">
    <property type="entry name" value="PGDH"/>
    <property type="match status" value="1"/>
</dbReference>
<dbReference type="SMART" id="SM00829">
    <property type="entry name" value="PKS_ER"/>
    <property type="match status" value="1"/>
</dbReference>
<dbReference type="InterPro" id="IPR020843">
    <property type="entry name" value="ER"/>
</dbReference>
<proteinExistence type="predicted"/>
<dbReference type="AlphaFoldDB" id="A0AAU7UDM6"/>
<dbReference type="SUPFAM" id="SSF50129">
    <property type="entry name" value="GroES-like"/>
    <property type="match status" value="2"/>
</dbReference>
<dbReference type="Gene3D" id="3.40.50.720">
    <property type="entry name" value="NAD(P)-binding Rossmann-like Domain"/>
    <property type="match status" value="1"/>
</dbReference>
<dbReference type="FunFam" id="3.40.50.720:FF:000121">
    <property type="entry name" value="Prostaglandin reductase 2"/>
    <property type="match status" value="1"/>
</dbReference>
<sequence length="342" mass="36441">MDSSMTTSREVQLVARPQGAPRPTDFRLTEQPLPEPQDGQLLVENLYLTVDPYMRGRMNDVKSYTPPFALNETMTGGAVGRVRVSRAEGVQAGEYVLHDQGWRTHAVLDARRARVIRPLPGVPLSAYLGVLGMPGLTAYAGLLRVAAFQPGDAVFVSGAAGAVGSAVGQIARLKGASRVVGSAGSADKVRHLTDVLGFDAAFSYRDGPVGRQLREAAPDGLDVYFDNVGGEHLEAAISSLKPGGRAAICGMISQYNSTEPPVAPRNLAQMIGKQLTLRGFLVTPHYDLYDTFVQEVGGWIQAGQLHYDETVVDGIEAAPGAFIGLLEGQNTGKMIVRLEGQA</sequence>